<reference evidence="1 2" key="1">
    <citation type="submission" date="2016-02" db="EMBL/GenBank/DDBJ databases">
        <title>Band-tailed pigeon sequencing and assembly.</title>
        <authorList>
            <person name="Soares A.E."/>
            <person name="Novak B.J."/>
            <person name="Rice E.S."/>
            <person name="O'Connell B."/>
            <person name="Chang D."/>
            <person name="Weber S."/>
            <person name="Shapiro B."/>
        </authorList>
    </citation>
    <scope>NUCLEOTIDE SEQUENCE [LARGE SCALE GENOMIC DNA]</scope>
    <source>
        <strain evidence="1">BTP2013</strain>
        <tissue evidence="1">Blood</tissue>
    </source>
</reference>
<name>A0A1V4JV45_PATFA</name>
<sequence>MRLFQSNHPCSEKHVNTHEHTLLSKDRRIWKGAGSAALATGTGAWLPSCWWRASECPPGGFFGNMIWNAVTPLLKELVPGMQIRLTINAEVFKDSLENLAVL</sequence>
<proteinExistence type="predicted"/>
<protein>
    <submittedName>
        <fullName evidence="1">Uncharacterized protein</fullName>
    </submittedName>
</protein>
<dbReference type="EMBL" id="LSYS01006159">
    <property type="protein sequence ID" value="OPJ76040.1"/>
    <property type="molecule type" value="Genomic_DNA"/>
</dbReference>
<organism evidence="1 2">
    <name type="scientific">Patagioenas fasciata monilis</name>
    <dbReference type="NCBI Taxonomy" id="372326"/>
    <lineage>
        <taxon>Eukaryota</taxon>
        <taxon>Metazoa</taxon>
        <taxon>Chordata</taxon>
        <taxon>Craniata</taxon>
        <taxon>Vertebrata</taxon>
        <taxon>Euteleostomi</taxon>
        <taxon>Archelosauria</taxon>
        <taxon>Archosauria</taxon>
        <taxon>Dinosauria</taxon>
        <taxon>Saurischia</taxon>
        <taxon>Theropoda</taxon>
        <taxon>Coelurosauria</taxon>
        <taxon>Aves</taxon>
        <taxon>Neognathae</taxon>
        <taxon>Neoaves</taxon>
        <taxon>Columbimorphae</taxon>
        <taxon>Columbiformes</taxon>
        <taxon>Columbidae</taxon>
        <taxon>Patagioenas</taxon>
    </lineage>
</organism>
<evidence type="ECO:0000313" key="1">
    <source>
        <dbReference type="EMBL" id="OPJ76040.1"/>
    </source>
</evidence>
<dbReference type="AlphaFoldDB" id="A0A1V4JV45"/>
<accession>A0A1V4JV45</accession>
<dbReference type="Proteomes" id="UP000190648">
    <property type="component" value="Unassembled WGS sequence"/>
</dbReference>
<evidence type="ECO:0000313" key="2">
    <source>
        <dbReference type="Proteomes" id="UP000190648"/>
    </source>
</evidence>
<keyword evidence="2" id="KW-1185">Reference proteome</keyword>
<gene>
    <name evidence="1" type="ORF">AV530_012137</name>
</gene>
<comment type="caution">
    <text evidence="1">The sequence shown here is derived from an EMBL/GenBank/DDBJ whole genome shotgun (WGS) entry which is preliminary data.</text>
</comment>